<dbReference type="EMBL" id="ADMH02001181">
    <property type="protein sequence ID" value="ETN63809.1"/>
    <property type="molecule type" value="Genomic_DNA"/>
</dbReference>
<gene>
    <name evidence="3" type="ORF">AND_004466</name>
</gene>
<feature type="compositionally biased region" description="Low complexity" evidence="1">
    <location>
        <begin position="25"/>
        <end position="50"/>
    </location>
</feature>
<organism evidence="3">
    <name type="scientific">Anopheles darlingi</name>
    <name type="common">Mosquito</name>
    <dbReference type="NCBI Taxonomy" id="43151"/>
    <lineage>
        <taxon>Eukaryota</taxon>
        <taxon>Metazoa</taxon>
        <taxon>Ecdysozoa</taxon>
        <taxon>Arthropoda</taxon>
        <taxon>Hexapoda</taxon>
        <taxon>Insecta</taxon>
        <taxon>Pterygota</taxon>
        <taxon>Neoptera</taxon>
        <taxon>Endopterygota</taxon>
        <taxon>Diptera</taxon>
        <taxon>Nematocera</taxon>
        <taxon>Culicoidea</taxon>
        <taxon>Culicidae</taxon>
        <taxon>Anophelinae</taxon>
        <taxon>Anopheles</taxon>
    </lineage>
</organism>
<reference evidence="4" key="4">
    <citation type="submission" date="2015-06" db="UniProtKB">
        <authorList>
            <consortium name="EnsemblMetazoa"/>
        </authorList>
    </citation>
    <scope>IDENTIFICATION</scope>
</reference>
<keyword evidence="2" id="KW-0472">Membrane</keyword>
<feature type="compositionally biased region" description="Basic and acidic residues" evidence="1">
    <location>
        <begin position="192"/>
        <end position="202"/>
    </location>
</feature>
<feature type="region of interest" description="Disordered" evidence="1">
    <location>
        <begin position="15"/>
        <end position="50"/>
    </location>
</feature>
<feature type="transmembrane region" description="Helical" evidence="2">
    <location>
        <begin position="267"/>
        <end position="285"/>
    </location>
</feature>
<keyword evidence="2" id="KW-0812">Transmembrane</keyword>
<evidence type="ECO:0000313" key="4">
    <source>
        <dbReference type="EnsemblMetazoa" id="ADAC004466-PA"/>
    </source>
</evidence>
<feature type="region of interest" description="Disordered" evidence="1">
    <location>
        <begin position="175"/>
        <end position="209"/>
    </location>
</feature>
<keyword evidence="2" id="KW-1133">Transmembrane helix</keyword>
<evidence type="ECO:0000313" key="5">
    <source>
        <dbReference type="Proteomes" id="UP000000673"/>
    </source>
</evidence>
<dbReference type="EnsemblMetazoa" id="ADAC004466-RA">
    <property type="protein sequence ID" value="ADAC004466-PA"/>
    <property type="gene ID" value="ADAC004466"/>
</dbReference>
<dbReference type="Proteomes" id="UP000000673">
    <property type="component" value="Unassembled WGS sequence"/>
</dbReference>
<keyword evidence="5" id="KW-1185">Reference proteome</keyword>
<dbReference type="VEuPathDB" id="VectorBase:ADAC004466"/>
<evidence type="ECO:0000256" key="2">
    <source>
        <dbReference type="SAM" id="Phobius"/>
    </source>
</evidence>
<evidence type="ECO:0000256" key="1">
    <source>
        <dbReference type="SAM" id="MobiDB-lite"/>
    </source>
</evidence>
<reference evidence="3 5" key="1">
    <citation type="journal article" date="2010" name="BMC Genomics">
        <title>Combination of measures distinguishes pre-miRNAs from other stem-loops in the genome of the newly sequenced Anopheles darlingi.</title>
        <authorList>
            <person name="Mendes N.D."/>
            <person name="Freitas A.T."/>
            <person name="Vasconcelos A.T."/>
            <person name="Sagot M.F."/>
        </authorList>
    </citation>
    <scope>NUCLEOTIDE SEQUENCE</scope>
</reference>
<sequence>MFVYTSALVDGHLGWRGTGSQLPSQQQQQQRQQQQWPATSATTPLSSSSSGVGLKVVYATVRAVVVFVPVLGRTEERTVRRSGNVSGNVGLNRLVELQQQQQQQQQQQYRPPLEPVRGDSFYSAASALLLLGLSLRQEQRARRSEATYSRERIPLNRIRNRIAIERGARTAAESAIVVAGRSERKKRRRKNGTREQQEDRRRKEVRARSSSSSSDVYLLRSECHSGSVEEGNLVKFCWSRIDLSLQRKESRIKRESKGPRDSGSFEAAIVVVVVAWFLSSLSCVVPRA</sequence>
<evidence type="ECO:0000313" key="3">
    <source>
        <dbReference type="EMBL" id="ETN63809.1"/>
    </source>
</evidence>
<proteinExistence type="predicted"/>
<accession>W5JM03</accession>
<protein>
    <submittedName>
        <fullName evidence="3 4">Uncharacterized protein</fullName>
    </submittedName>
</protein>
<dbReference type="AlphaFoldDB" id="W5JM03"/>
<reference evidence="3" key="2">
    <citation type="submission" date="2010-05" db="EMBL/GenBank/DDBJ databases">
        <authorList>
            <person name="Almeida L.G."/>
            <person name="Nicolas M.F."/>
            <person name="Souza R.C."/>
            <person name="Vasconcelos A.T.R."/>
        </authorList>
    </citation>
    <scope>NUCLEOTIDE SEQUENCE</scope>
</reference>
<dbReference type="HOGENOM" id="CLU_967146_0_0_1"/>
<reference evidence="3" key="3">
    <citation type="journal article" date="2013" name="Nucleic Acids Res.">
        <title>The genome of Anopheles darlingi, the main neotropical malaria vector.</title>
        <authorList>
            <person name="Marinotti O."/>
            <person name="Cerqueira G.C."/>
            <person name="de Almeida L.G."/>
            <person name="Ferro M.I."/>
            <person name="Loreto E.L."/>
            <person name="Zaha A."/>
            <person name="Teixeira S.M."/>
            <person name="Wespiser A.R."/>
            <person name="Almeida E Silva A."/>
            <person name="Schlindwein A.D."/>
            <person name="Pacheco A.C."/>
            <person name="Silva A.L."/>
            <person name="Graveley B.R."/>
            <person name="Walenz B.P."/>
            <person name="Lima Bde A."/>
            <person name="Ribeiro C.A."/>
            <person name="Nunes-Silva C.G."/>
            <person name="de Carvalho C.R."/>
            <person name="Soares C.M."/>
            <person name="de Menezes C.B."/>
            <person name="Matiolli C."/>
            <person name="Caffrey D."/>
            <person name="Araujo D.A."/>
            <person name="de Oliveira D.M."/>
            <person name="Golenbock D."/>
            <person name="Grisard E.C."/>
            <person name="Fantinatti-Garboggini F."/>
            <person name="de Carvalho F.M."/>
            <person name="Barcellos F.G."/>
            <person name="Prosdocimi F."/>
            <person name="May G."/>
            <person name="Azevedo Junior G.M."/>
            <person name="Guimaraes G.M."/>
            <person name="Goldman G.H."/>
            <person name="Padilha I.Q."/>
            <person name="Batista Jda S."/>
            <person name="Ferro J.A."/>
            <person name="Ribeiro J.M."/>
            <person name="Fietto J.L."/>
            <person name="Dabbas K.M."/>
            <person name="Cerdeira L."/>
            <person name="Agnez-Lima L.F."/>
            <person name="Brocchi M."/>
            <person name="de Carvalho M.O."/>
            <person name="Teixeira Mde M."/>
            <person name="Diniz Maia Mde M."/>
            <person name="Goldman M.H."/>
            <person name="Cruz Schneider M.P."/>
            <person name="Felipe M.S."/>
            <person name="Hungria M."/>
            <person name="Nicolas M.F."/>
            <person name="Pereira M."/>
            <person name="Montes M.A."/>
            <person name="Cantao M.E."/>
            <person name="Vincentz M."/>
            <person name="Rafael M.S."/>
            <person name="Silverman N."/>
            <person name="Stoco P.H."/>
            <person name="Souza R.C."/>
            <person name="Vicentini R."/>
            <person name="Gazzinelli R.T."/>
            <person name="Neves Rde O."/>
            <person name="Silva R."/>
            <person name="Astolfi-Filho S."/>
            <person name="Maciel T.E."/>
            <person name="Urmenyi T.P."/>
            <person name="Tadei W.P."/>
            <person name="Camargo E.P."/>
            <person name="de Vasconcelos A.T."/>
        </authorList>
    </citation>
    <scope>NUCLEOTIDE SEQUENCE</scope>
</reference>
<name>W5JM03_ANODA</name>